<proteinExistence type="predicted"/>
<evidence type="ECO:0000313" key="10">
    <source>
        <dbReference type="Proteomes" id="UP000034410"/>
    </source>
</evidence>
<evidence type="ECO:0000256" key="4">
    <source>
        <dbReference type="ARBA" id="ARBA00022839"/>
    </source>
</evidence>
<dbReference type="FunFam" id="3.30.420.10:FF:000045">
    <property type="entry name" value="3'-5' exonuclease DinG"/>
    <property type="match status" value="1"/>
</dbReference>
<dbReference type="SUPFAM" id="SSF53098">
    <property type="entry name" value="Ribonuclease H-like"/>
    <property type="match status" value="1"/>
</dbReference>
<dbReference type="GO" id="GO:0005829">
    <property type="term" value="C:cytosol"/>
    <property type="evidence" value="ECO:0007669"/>
    <property type="project" value="TreeGrafter"/>
</dbReference>
<dbReference type="Pfam" id="PF00929">
    <property type="entry name" value="RNase_T"/>
    <property type="match status" value="1"/>
</dbReference>
<keyword evidence="4" id="KW-0269">Exonuclease</keyword>
<dbReference type="PANTHER" id="PTHR30231">
    <property type="entry name" value="DNA POLYMERASE III SUBUNIT EPSILON"/>
    <property type="match status" value="1"/>
</dbReference>
<comment type="catalytic activity">
    <reaction evidence="7">
        <text>DNA(n) + a 2'-deoxyribonucleoside 5'-triphosphate = DNA(n+1) + diphosphate</text>
        <dbReference type="Rhea" id="RHEA:22508"/>
        <dbReference type="Rhea" id="RHEA-COMP:17339"/>
        <dbReference type="Rhea" id="RHEA-COMP:17340"/>
        <dbReference type="ChEBI" id="CHEBI:33019"/>
        <dbReference type="ChEBI" id="CHEBI:61560"/>
        <dbReference type="ChEBI" id="CHEBI:173112"/>
        <dbReference type="EC" id="2.7.7.7"/>
    </reaction>
</comment>
<dbReference type="InterPro" id="IPR036397">
    <property type="entry name" value="RNaseH_sf"/>
</dbReference>
<evidence type="ECO:0000256" key="1">
    <source>
        <dbReference type="ARBA" id="ARBA00012417"/>
    </source>
</evidence>
<comment type="subunit">
    <text evidence="6">DNA polymerase III contains a core (composed of alpha, epsilon and theta chains) that associates with a tau subunit. This core dimerizes to form the POLIII' complex. PolIII' associates with the gamma complex (composed of gamma, delta, delta', psi and chi chains) and with the beta chain to form the complete DNA polymerase III complex.</text>
</comment>
<dbReference type="EMBL" id="CP011412">
    <property type="protein sequence ID" value="AKH21874.1"/>
    <property type="molecule type" value="Genomic_DNA"/>
</dbReference>
<keyword evidence="3" id="KW-0378">Hydrolase</keyword>
<dbReference type="InterPro" id="IPR013520">
    <property type="entry name" value="Ribonucl_H"/>
</dbReference>
<evidence type="ECO:0000256" key="3">
    <source>
        <dbReference type="ARBA" id="ARBA00022801"/>
    </source>
</evidence>
<evidence type="ECO:0000256" key="7">
    <source>
        <dbReference type="ARBA" id="ARBA00049244"/>
    </source>
</evidence>
<protein>
    <recommendedName>
        <fullName evidence="1">DNA-directed DNA polymerase</fullName>
        <ecNumber evidence="1">2.7.7.7</ecNumber>
    </recommendedName>
</protein>
<feature type="domain" description="Exonuclease" evidence="8">
    <location>
        <begin position="56"/>
        <end position="224"/>
    </location>
</feature>
<dbReference type="CDD" id="cd06127">
    <property type="entry name" value="DEDDh"/>
    <property type="match status" value="1"/>
</dbReference>
<accession>A0A0F7K2S5</accession>
<dbReference type="PANTHER" id="PTHR30231:SF4">
    <property type="entry name" value="PROTEIN NEN2"/>
    <property type="match status" value="1"/>
</dbReference>
<dbReference type="GO" id="GO:0006260">
    <property type="term" value="P:DNA replication"/>
    <property type="evidence" value="ECO:0007669"/>
    <property type="project" value="InterPro"/>
</dbReference>
<keyword evidence="10" id="KW-1185">Reference proteome</keyword>
<keyword evidence="2" id="KW-0540">Nuclease</keyword>
<dbReference type="SMART" id="SM00479">
    <property type="entry name" value="EXOIII"/>
    <property type="match status" value="1"/>
</dbReference>
<dbReference type="AlphaFoldDB" id="A0A0F7K2S5"/>
<evidence type="ECO:0000256" key="6">
    <source>
        <dbReference type="ARBA" id="ARBA00026073"/>
    </source>
</evidence>
<gene>
    <name evidence="9" type="ORF">AAY24_17730</name>
</gene>
<dbReference type="RefSeq" id="WP_046860795.1">
    <property type="nucleotide sequence ID" value="NZ_CP011412.1"/>
</dbReference>
<dbReference type="KEGG" id="seds:AAY24_17730"/>
<comment type="function">
    <text evidence="5">DNA polymerase III is a complex, multichain enzyme responsible for most of the replicative synthesis in bacteria. The epsilon subunit contain the editing function and is a proofreading 3'-5' exonuclease.</text>
</comment>
<evidence type="ECO:0000259" key="8">
    <source>
        <dbReference type="SMART" id="SM00479"/>
    </source>
</evidence>
<name>A0A0F7K2S5_9GAMM</name>
<evidence type="ECO:0000256" key="5">
    <source>
        <dbReference type="ARBA" id="ARBA00025483"/>
    </source>
</evidence>
<dbReference type="InterPro" id="IPR006054">
    <property type="entry name" value="DnaQ"/>
</dbReference>
<dbReference type="GO" id="GO:0008408">
    <property type="term" value="F:3'-5' exonuclease activity"/>
    <property type="evidence" value="ECO:0007669"/>
    <property type="project" value="TreeGrafter"/>
</dbReference>
<evidence type="ECO:0000313" key="9">
    <source>
        <dbReference type="EMBL" id="AKH21874.1"/>
    </source>
</evidence>
<organism evidence="9 10">
    <name type="scientific">Sedimenticola thiotaurini</name>
    <dbReference type="NCBI Taxonomy" id="1543721"/>
    <lineage>
        <taxon>Bacteria</taxon>
        <taxon>Pseudomonadati</taxon>
        <taxon>Pseudomonadota</taxon>
        <taxon>Gammaproteobacteria</taxon>
        <taxon>Chromatiales</taxon>
        <taxon>Sedimenticolaceae</taxon>
        <taxon>Sedimenticola</taxon>
    </lineage>
</organism>
<reference evidence="9 10" key="1">
    <citation type="journal article" date="2015" name="Genome Announc.">
        <title>Complete Genome Sequence of Sedimenticola thiotaurini Strain SIP-G1, a Polyphosphate- and Polyhydroxyalkanoate-Accumulating Sulfur-Oxidizing Gammaproteobacterium Isolated from Salt Marsh Sediments.</title>
        <authorList>
            <person name="Flood B.E."/>
            <person name="Jones D.S."/>
            <person name="Bailey J.V."/>
        </authorList>
    </citation>
    <scope>NUCLEOTIDE SEQUENCE [LARGE SCALE GENOMIC DNA]</scope>
    <source>
        <strain evidence="9 10">SIP-G1</strain>
    </source>
</reference>
<evidence type="ECO:0000256" key="2">
    <source>
        <dbReference type="ARBA" id="ARBA00022722"/>
    </source>
</evidence>
<dbReference type="Gene3D" id="3.30.420.10">
    <property type="entry name" value="Ribonuclease H-like superfamily/Ribonuclease H"/>
    <property type="match status" value="1"/>
</dbReference>
<dbReference type="GO" id="GO:0003677">
    <property type="term" value="F:DNA binding"/>
    <property type="evidence" value="ECO:0007669"/>
    <property type="project" value="InterPro"/>
</dbReference>
<dbReference type="Proteomes" id="UP000034410">
    <property type="component" value="Chromosome"/>
</dbReference>
<dbReference type="InterPro" id="IPR012337">
    <property type="entry name" value="RNaseH-like_sf"/>
</dbReference>
<dbReference type="GO" id="GO:0003887">
    <property type="term" value="F:DNA-directed DNA polymerase activity"/>
    <property type="evidence" value="ECO:0007669"/>
    <property type="project" value="UniProtKB-EC"/>
</dbReference>
<sequence length="242" mass="27318">MASEQLGDLLGRIHAGFRRTLGKGALLSDPAMLTLHQRLLSVDPKKLQNQPLRETRFVVVDTETTGLQAYAGDEICSIALIEMRGLERTGREFNSLIFPGRSIPAASSRIHHLTDADVQNAPVIEEVMEEIIDFIGESVLVGHHIGFDMRFLNKLLRQELLCHLKHPWLDTMLLYLVHTGRVGHYTLEEVADHARVEVQGRHTARGDAITTAEVFKRIAPVLSEYDKPVHKLIHQQYELGHF</sequence>
<dbReference type="EC" id="2.7.7.7" evidence="1"/>
<dbReference type="NCBIfam" id="TIGR00573">
    <property type="entry name" value="dnaq"/>
    <property type="match status" value="1"/>
</dbReference>